<evidence type="ECO:0000259" key="8">
    <source>
        <dbReference type="PROSITE" id="PS50157"/>
    </source>
</evidence>
<reference evidence="10" key="2">
    <citation type="submission" date="2019-10" db="EMBL/GenBank/DDBJ databases">
        <authorList>
            <consortium name="NCBI Genome Project"/>
        </authorList>
    </citation>
    <scope>NUCLEOTIDE SEQUENCE</scope>
    <source>
        <strain evidence="10">NI907</strain>
    </source>
</reference>
<dbReference type="SMART" id="SM00355">
    <property type="entry name" value="ZnF_C2H2"/>
    <property type="match status" value="5"/>
</dbReference>
<dbReference type="InterPro" id="IPR013087">
    <property type="entry name" value="Znf_C2H2_type"/>
</dbReference>
<dbReference type="Gene3D" id="3.30.160.60">
    <property type="entry name" value="Classic Zinc Finger"/>
    <property type="match status" value="2"/>
</dbReference>
<dbReference type="GeneID" id="41967038"/>
<evidence type="ECO:0000256" key="2">
    <source>
        <dbReference type="ARBA" id="ARBA00022723"/>
    </source>
</evidence>
<evidence type="ECO:0000256" key="1">
    <source>
        <dbReference type="ARBA" id="ARBA00004123"/>
    </source>
</evidence>
<dbReference type="PROSITE" id="PS00028">
    <property type="entry name" value="ZINC_FINGER_C2H2_1"/>
    <property type="match status" value="3"/>
</dbReference>
<accession>A0A6P8AQ83</accession>
<evidence type="ECO:0000256" key="6">
    <source>
        <dbReference type="ARBA" id="ARBA00023242"/>
    </source>
</evidence>
<keyword evidence="5" id="KW-0862">Zinc</keyword>
<feature type="domain" description="C2H2-type" evidence="8">
    <location>
        <begin position="193"/>
        <end position="217"/>
    </location>
</feature>
<name>A0A6P8AQ83_PYRGI</name>
<evidence type="ECO:0000313" key="10">
    <source>
        <dbReference type="RefSeq" id="XP_030977063.1"/>
    </source>
</evidence>
<dbReference type="Proteomes" id="UP000515153">
    <property type="component" value="Unplaced"/>
</dbReference>
<gene>
    <name evidence="10" type="ORF">PgNI_12178</name>
</gene>
<sequence length="272" mass="31908">MTFTCGTCWREFPAGWHSREQHMNATGHEQPQFECNDCDRYFATQQAVNQHMDALDHWAESDESEYECDDCSDAFSKEENLRDHEISKHFYCDLHDRYFQDENSIKNHLNGSSHRKADLACPFCKTRRTNATGLIHHLERGSCLNAPIDRAKLHDEIQRRDPNSILTNKLLKWQDTDTYEATQKAWNADSNGFDCYFCHRSFKKLESLNQHLESPKHRQDIYHCPNRHCNKESPTLAAIINHLESESCRFMRFDAVQHNAQRIITPGRMIAF</sequence>
<dbReference type="Pfam" id="PF00096">
    <property type="entry name" value="zf-C2H2"/>
    <property type="match status" value="1"/>
</dbReference>
<dbReference type="InterPro" id="IPR050888">
    <property type="entry name" value="ZnF_C2H2-type_TF"/>
</dbReference>
<keyword evidence="2" id="KW-0479">Metal-binding</keyword>
<evidence type="ECO:0000256" key="5">
    <source>
        <dbReference type="ARBA" id="ARBA00022833"/>
    </source>
</evidence>
<protein>
    <recommendedName>
        <fullName evidence="8">C2H2-type domain-containing protein</fullName>
    </recommendedName>
</protein>
<keyword evidence="3" id="KW-0677">Repeat</keyword>
<comment type="subcellular location">
    <subcellularLocation>
        <location evidence="1">Nucleus</location>
    </subcellularLocation>
</comment>
<evidence type="ECO:0000256" key="4">
    <source>
        <dbReference type="ARBA" id="ARBA00022771"/>
    </source>
</evidence>
<keyword evidence="6" id="KW-0539">Nucleus</keyword>
<dbReference type="GO" id="GO:0005634">
    <property type="term" value="C:nucleus"/>
    <property type="evidence" value="ECO:0007669"/>
    <property type="project" value="UniProtKB-SubCell"/>
</dbReference>
<reference evidence="10" key="1">
    <citation type="journal article" date="2019" name="Mol. Biol. Evol.">
        <title>Blast fungal genomes show frequent chromosomal changes, gene gains and losses, and effector gene turnover.</title>
        <authorList>
            <person name="Gomez Luciano L.B."/>
            <person name="Jason Tsai I."/>
            <person name="Chuma I."/>
            <person name="Tosa Y."/>
            <person name="Chen Y.H."/>
            <person name="Li J.Y."/>
            <person name="Li M.Y."/>
            <person name="Jade Lu M.Y."/>
            <person name="Nakayashiki H."/>
            <person name="Li W.H."/>
        </authorList>
    </citation>
    <scope>NUCLEOTIDE SEQUENCE</scope>
    <source>
        <strain evidence="10">NI907</strain>
    </source>
</reference>
<keyword evidence="4 7" id="KW-0863">Zinc-finger</keyword>
<organism evidence="9 10">
    <name type="scientific">Pyricularia grisea</name>
    <name type="common">Crabgrass-specific blast fungus</name>
    <name type="synonym">Magnaporthe grisea</name>
    <dbReference type="NCBI Taxonomy" id="148305"/>
    <lineage>
        <taxon>Eukaryota</taxon>
        <taxon>Fungi</taxon>
        <taxon>Dikarya</taxon>
        <taxon>Ascomycota</taxon>
        <taxon>Pezizomycotina</taxon>
        <taxon>Sordariomycetes</taxon>
        <taxon>Sordariomycetidae</taxon>
        <taxon>Magnaporthales</taxon>
        <taxon>Pyriculariaceae</taxon>
        <taxon>Pyricularia</taxon>
    </lineage>
</organism>
<dbReference type="GO" id="GO:0008270">
    <property type="term" value="F:zinc ion binding"/>
    <property type="evidence" value="ECO:0007669"/>
    <property type="project" value="UniProtKB-KW"/>
</dbReference>
<reference evidence="10" key="3">
    <citation type="submission" date="2025-08" db="UniProtKB">
        <authorList>
            <consortium name="RefSeq"/>
        </authorList>
    </citation>
    <scope>IDENTIFICATION</scope>
    <source>
        <strain evidence="10">NI907</strain>
    </source>
</reference>
<dbReference type="PROSITE" id="PS50157">
    <property type="entry name" value="ZINC_FINGER_C2H2_2"/>
    <property type="match status" value="3"/>
</dbReference>
<evidence type="ECO:0000256" key="3">
    <source>
        <dbReference type="ARBA" id="ARBA00022737"/>
    </source>
</evidence>
<dbReference type="RefSeq" id="XP_030977063.1">
    <property type="nucleotide sequence ID" value="XM_031132133.1"/>
</dbReference>
<dbReference type="InterPro" id="IPR036236">
    <property type="entry name" value="Znf_C2H2_sf"/>
</dbReference>
<evidence type="ECO:0000256" key="7">
    <source>
        <dbReference type="PROSITE-ProRule" id="PRU00042"/>
    </source>
</evidence>
<keyword evidence="9" id="KW-1185">Reference proteome</keyword>
<feature type="domain" description="C2H2-type" evidence="8">
    <location>
        <begin position="66"/>
        <end position="89"/>
    </location>
</feature>
<dbReference type="Pfam" id="PF12874">
    <property type="entry name" value="zf-met"/>
    <property type="match status" value="1"/>
</dbReference>
<evidence type="ECO:0000313" key="9">
    <source>
        <dbReference type="Proteomes" id="UP000515153"/>
    </source>
</evidence>
<dbReference type="PANTHER" id="PTHR24406">
    <property type="entry name" value="TRANSCRIPTIONAL REPRESSOR CTCFL-RELATED"/>
    <property type="match status" value="1"/>
</dbReference>
<dbReference type="KEGG" id="pgri:PgNI_12178"/>
<feature type="domain" description="C2H2-type" evidence="8">
    <location>
        <begin position="33"/>
        <end position="62"/>
    </location>
</feature>
<dbReference type="AlphaFoldDB" id="A0A6P8AQ83"/>
<proteinExistence type="predicted"/>
<dbReference type="SUPFAM" id="SSF57667">
    <property type="entry name" value="beta-beta-alpha zinc fingers"/>
    <property type="match status" value="1"/>
</dbReference>